<name>A0AAX6MM41_9PEZI</name>
<dbReference type="InterPro" id="IPR029058">
    <property type="entry name" value="AB_hydrolase_fold"/>
</dbReference>
<dbReference type="Gene3D" id="3.40.50.1820">
    <property type="entry name" value="alpha/beta hydrolase"/>
    <property type="match status" value="1"/>
</dbReference>
<organism evidence="2 3">
    <name type="scientific">Daldinia eschscholtzii</name>
    <dbReference type="NCBI Taxonomy" id="292717"/>
    <lineage>
        <taxon>Eukaryota</taxon>
        <taxon>Fungi</taxon>
        <taxon>Dikarya</taxon>
        <taxon>Ascomycota</taxon>
        <taxon>Pezizomycotina</taxon>
        <taxon>Sordariomycetes</taxon>
        <taxon>Xylariomycetidae</taxon>
        <taxon>Xylariales</taxon>
        <taxon>Hypoxylaceae</taxon>
        <taxon>Daldinia</taxon>
    </lineage>
</organism>
<protein>
    <recommendedName>
        <fullName evidence="1">Thioesterase domain-containing protein</fullName>
    </recommendedName>
</protein>
<reference evidence="2 3" key="1">
    <citation type="journal article" date="2024" name="Front Chem Biol">
        <title>Unveiling the potential of Daldinia eschscholtzii MFLUCC 19-0629 through bioactivity and bioinformatics studies for enhanced sustainable agriculture production.</title>
        <authorList>
            <person name="Brooks S."/>
            <person name="Weaver J.A."/>
            <person name="Klomchit A."/>
            <person name="Alharthi S.A."/>
            <person name="Onlamun T."/>
            <person name="Nurani R."/>
            <person name="Vong T.K."/>
            <person name="Alberti F."/>
            <person name="Greco C."/>
        </authorList>
    </citation>
    <scope>NUCLEOTIDE SEQUENCE [LARGE SCALE GENOMIC DNA]</scope>
    <source>
        <strain evidence="2">MFLUCC 19-0629</strain>
    </source>
</reference>
<proteinExistence type="predicted"/>
<gene>
    <name evidence="2" type="ORF">Daesc_006013</name>
</gene>
<dbReference type="Proteomes" id="UP001369815">
    <property type="component" value="Unassembled WGS sequence"/>
</dbReference>
<dbReference type="EMBL" id="JBANMG010000005">
    <property type="protein sequence ID" value="KAK6953708.1"/>
    <property type="molecule type" value="Genomic_DNA"/>
</dbReference>
<evidence type="ECO:0000259" key="1">
    <source>
        <dbReference type="Pfam" id="PF00975"/>
    </source>
</evidence>
<dbReference type="SUPFAM" id="SSF53474">
    <property type="entry name" value="alpha/beta-Hydrolases"/>
    <property type="match status" value="1"/>
</dbReference>
<dbReference type="Pfam" id="PF00975">
    <property type="entry name" value="Thioesterase"/>
    <property type="match status" value="1"/>
</dbReference>
<accession>A0AAX6MM41</accession>
<evidence type="ECO:0000313" key="2">
    <source>
        <dbReference type="EMBL" id="KAK6953708.1"/>
    </source>
</evidence>
<evidence type="ECO:0000313" key="3">
    <source>
        <dbReference type="Proteomes" id="UP001369815"/>
    </source>
</evidence>
<sequence>MHDYLPNPALIYEGPALPRAPLILIHDGGGTNFNYHLLNQIGRPLWGLANARLHDGGWWEGGIPQMATHYIGLLSKAIPDGGDILLGGWSLGGLLSLEMAHRIAIARRDGGTGAKFLVKGMVFIDSICPNFSPEMRARLPGDPIILSAQESEAMKLKDKVNVNMTHARMMVSFWELPRWEDGLQVPPTILLRAKEWFNRDPTKSFVDFAREDRYLGWADYSEEHGNFMKEIVDIEGHHFSIFDFDNLDDVTKKVRAAADRLDPLGF</sequence>
<dbReference type="AlphaFoldDB" id="A0AAX6MM41"/>
<keyword evidence="3" id="KW-1185">Reference proteome</keyword>
<feature type="domain" description="Thioesterase" evidence="1">
    <location>
        <begin position="21"/>
        <end position="104"/>
    </location>
</feature>
<comment type="caution">
    <text evidence="2">The sequence shown here is derived from an EMBL/GenBank/DDBJ whole genome shotgun (WGS) entry which is preliminary data.</text>
</comment>
<dbReference type="InterPro" id="IPR001031">
    <property type="entry name" value="Thioesterase"/>
</dbReference>